<dbReference type="InterPro" id="IPR046960">
    <property type="entry name" value="PPR_At4g14850-like_plant"/>
</dbReference>
<dbReference type="PANTHER" id="PTHR47926">
    <property type="entry name" value="PENTATRICOPEPTIDE REPEAT-CONTAINING PROTEIN"/>
    <property type="match status" value="1"/>
</dbReference>
<dbReference type="EMBL" id="GL377592">
    <property type="protein sequence ID" value="EFJ23586.1"/>
    <property type="molecule type" value="Genomic_DNA"/>
</dbReference>
<evidence type="ECO:0000256" key="1">
    <source>
        <dbReference type="ARBA" id="ARBA00022737"/>
    </source>
</evidence>
<dbReference type="PROSITE" id="PS51375">
    <property type="entry name" value="PPR"/>
    <property type="match status" value="3"/>
</dbReference>
<feature type="non-terminal residue" evidence="3">
    <location>
        <position position="1"/>
    </location>
</feature>
<reference evidence="3 4" key="1">
    <citation type="journal article" date="2011" name="Science">
        <title>The Selaginella genome identifies genetic changes associated with the evolution of vascular plants.</title>
        <authorList>
            <person name="Banks J.A."/>
            <person name="Nishiyama T."/>
            <person name="Hasebe M."/>
            <person name="Bowman J.L."/>
            <person name="Gribskov M."/>
            <person name="dePamphilis C."/>
            <person name="Albert V.A."/>
            <person name="Aono N."/>
            <person name="Aoyama T."/>
            <person name="Ambrose B.A."/>
            <person name="Ashton N.W."/>
            <person name="Axtell M.J."/>
            <person name="Barker E."/>
            <person name="Barker M.S."/>
            <person name="Bennetzen J.L."/>
            <person name="Bonawitz N.D."/>
            <person name="Chapple C."/>
            <person name="Cheng C."/>
            <person name="Correa L.G."/>
            <person name="Dacre M."/>
            <person name="DeBarry J."/>
            <person name="Dreyer I."/>
            <person name="Elias M."/>
            <person name="Engstrom E.M."/>
            <person name="Estelle M."/>
            <person name="Feng L."/>
            <person name="Finet C."/>
            <person name="Floyd S.K."/>
            <person name="Frommer W.B."/>
            <person name="Fujita T."/>
            <person name="Gramzow L."/>
            <person name="Gutensohn M."/>
            <person name="Harholt J."/>
            <person name="Hattori M."/>
            <person name="Heyl A."/>
            <person name="Hirai T."/>
            <person name="Hiwatashi Y."/>
            <person name="Ishikawa M."/>
            <person name="Iwata M."/>
            <person name="Karol K.G."/>
            <person name="Koehler B."/>
            <person name="Kolukisaoglu U."/>
            <person name="Kubo M."/>
            <person name="Kurata T."/>
            <person name="Lalonde S."/>
            <person name="Li K."/>
            <person name="Li Y."/>
            <person name="Litt A."/>
            <person name="Lyons E."/>
            <person name="Manning G."/>
            <person name="Maruyama T."/>
            <person name="Michael T.P."/>
            <person name="Mikami K."/>
            <person name="Miyazaki S."/>
            <person name="Morinaga S."/>
            <person name="Murata T."/>
            <person name="Mueller-Roeber B."/>
            <person name="Nelson D.R."/>
            <person name="Obara M."/>
            <person name="Oguri Y."/>
            <person name="Olmstead R.G."/>
            <person name="Onodera N."/>
            <person name="Petersen B.L."/>
            <person name="Pils B."/>
            <person name="Prigge M."/>
            <person name="Rensing S.A."/>
            <person name="Riano-Pachon D.M."/>
            <person name="Roberts A.W."/>
            <person name="Sato Y."/>
            <person name="Scheller H.V."/>
            <person name="Schulz B."/>
            <person name="Schulz C."/>
            <person name="Shakirov E.V."/>
            <person name="Shibagaki N."/>
            <person name="Shinohara N."/>
            <person name="Shippen D.E."/>
            <person name="Soerensen I."/>
            <person name="Sotooka R."/>
            <person name="Sugimoto N."/>
            <person name="Sugita M."/>
            <person name="Sumikawa N."/>
            <person name="Tanurdzic M."/>
            <person name="Theissen G."/>
            <person name="Ulvskov P."/>
            <person name="Wakazuki S."/>
            <person name="Weng J.K."/>
            <person name="Willats W.W."/>
            <person name="Wipf D."/>
            <person name="Wolf P.G."/>
            <person name="Yang L."/>
            <person name="Zimmer A.D."/>
            <person name="Zhu Q."/>
            <person name="Mitros T."/>
            <person name="Hellsten U."/>
            <person name="Loque D."/>
            <person name="Otillar R."/>
            <person name="Salamov A."/>
            <person name="Schmutz J."/>
            <person name="Shapiro H."/>
            <person name="Lindquist E."/>
            <person name="Lucas S."/>
            <person name="Rokhsar D."/>
            <person name="Grigoriev I.V."/>
        </authorList>
    </citation>
    <scope>NUCLEOTIDE SEQUENCE [LARGE SCALE GENOMIC DNA]</scope>
</reference>
<protein>
    <recommendedName>
        <fullName evidence="5">Pentacotripeptide-repeat region of PRORP domain-containing protein</fullName>
    </recommendedName>
</protein>
<evidence type="ECO:0000313" key="3">
    <source>
        <dbReference type="EMBL" id="EFJ23586.1"/>
    </source>
</evidence>
<dbReference type="STRING" id="88036.D8RW09"/>
<evidence type="ECO:0000313" key="4">
    <source>
        <dbReference type="Proteomes" id="UP000001514"/>
    </source>
</evidence>
<evidence type="ECO:0008006" key="5">
    <source>
        <dbReference type="Google" id="ProtNLM"/>
    </source>
</evidence>
<dbReference type="InterPro" id="IPR002885">
    <property type="entry name" value="PPR_rpt"/>
</dbReference>
<proteinExistence type="predicted"/>
<dbReference type="NCBIfam" id="TIGR00756">
    <property type="entry name" value="PPR"/>
    <property type="match status" value="5"/>
</dbReference>
<dbReference type="InParanoid" id="D8RW09"/>
<dbReference type="Pfam" id="PF01535">
    <property type="entry name" value="PPR"/>
    <property type="match status" value="6"/>
</dbReference>
<dbReference type="Gene3D" id="1.25.40.10">
    <property type="entry name" value="Tetratricopeptide repeat domain"/>
    <property type="match status" value="3"/>
</dbReference>
<name>D8RW09_SELML</name>
<dbReference type="FunFam" id="1.25.40.10:FF:000031">
    <property type="entry name" value="Pentatricopeptide repeat-containing protein mitochondrial"/>
    <property type="match status" value="1"/>
</dbReference>
<feature type="repeat" description="PPR" evidence="2">
    <location>
        <begin position="1"/>
        <end position="28"/>
    </location>
</feature>
<accession>D8RW09</accession>
<dbReference type="PANTHER" id="PTHR47926:SF382">
    <property type="entry name" value="PENTACOTRIPEPTIDE-REPEAT REGION OF PRORP DOMAIN-CONTAINING PROTEIN"/>
    <property type="match status" value="1"/>
</dbReference>
<keyword evidence="1" id="KW-0677">Repeat</keyword>
<feature type="non-terminal residue" evidence="3">
    <location>
        <position position="294"/>
    </location>
</feature>
<dbReference type="InterPro" id="IPR011990">
    <property type="entry name" value="TPR-like_helical_dom_sf"/>
</dbReference>
<dbReference type="GO" id="GO:0003723">
    <property type="term" value="F:RNA binding"/>
    <property type="evidence" value="ECO:0007669"/>
    <property type="project" value="InterPro"/>
</dbReference>
<dbReference type="GO" id="GO:0009451">
    <property type="term" value="P:RNA modification"/>
    <property type="evidence" value="ECO:0007669"/>
    <property type="project" value="InterPro"/>
</dbReference>
<dbReference type="Proteomes" id="UP000001514">
    <property type="component" value="Unassembled WGS sequence"/>
</dbReference>
<dbReference type="HOGENOM" id="CLU_002706_0_0_1"/>
<feature type="repeat" description="PPR" evidence="2">
    <location>
        <begin position="105"/>
        <end position="139"/>
    </location>
</feature>
<dbReference type="AlphaFoldDB" id="D8RW09"/>
<gene>
    <name evidence="3" type="ORF">SELMODRAFT_10066</name>
</gene>
<dbReference type="eggNOG" id="KOG4197">
    <property type="taxonomic scope" value="Eukaryota"/>
</dbReference>
<organism evidence="4">
    <name type="scientific">Selaginella moellendorffii</name>
    <name type="common">Spikemoss</name>
    <dbReference type="NCBI Taxonomy" id="88036"/>
    <lineage>
        <taxon>Eukaryota</taxon>
        <taxon>Viridiplantae</taxon>
        <taxon>Streptophyta</taxon>
        <taxon>Embryophyta</taxon>
        <taxon>Tracheophyta</taxon>
        <taxon>Lycopodiopsida</taxon>
        <taxon>Selaginellales</taxon>
        <taxon>Selaginellaceae</taxon>
        <taxon>Selaginella</taxon>
    </lineage>
</organism>
<feature type="repeat" description="PPR" evidence="2">
    <location>
        <begin position="215"/>
        <end position="249"/>
    </location>
</feature>
<keyword evidence="4" id="KW-1185">Reference proteome</keyword>
<sequence>LIDMYCKCGELEEARKIFDSMGTRSVVSYNAIIQGCGSNGQAELALEYYSALRACTTIQPNDRTHVAVISACSRLATESSEKRERALRIGMEIHSMLSKEKKQLDLFVATCLVDMYCKCGELEEARKIFHSMGTRSVVSYNAIIHGCGSNGRAELALEYYSALRADNTIQPDDWTHVAVISACSTLATASEKRERALRIGMEVHSVLSKEKKHLGLFVANCLVDMYCKCGELEEARKIFHSMGTRSVVSYTAIIQGCNTNGRAQLALEYYSALRACTTIQPNDRTHVAVISACS</sequence>
<evidence type="ECO:0000256" key="2">
    <source>
        <dbReference type="PROSITE-ProRule" id="PRU00708"/>
    </source>
</evidence>
<dbReference type="KEGG" id="smo:SELMODRAFT_10066"/>